<organism evidence="3 4">
    <name type="scientific">Ensete ventricosum</name>
    <name type="common">Abyssinian banana</name>
    <name type="synonym">Musa ensete</name>
    <dbReference type="NCBI Taxonomy" id="4639"/>
    <lineage>
        <taxon>Eukaryota</taxon>
        <taxon>Viridiplantae</taxon>
        <taxon>Streptophyta</taxon>
        <taxon>Embryophyta</taxon>
        <taxon>Tracheophyta</taxon>
        <taxon>Spermatophyta</taxon>
        <taxon>Magnoliopsida</taxon>
        <taxon>Liliopsida</taxon>
        <taxon>Zingiberales</taxon>
        <taxon>Musaceae</taxon>
        <taxon>Ensete</taxon>
    </lineage>
</organism>
<feature type="compositionally biased region" description="Basic residues" evidence="2">
    <location>
        <begin position="246"/>
        <end position="255"/>
    </location>
</feature>
<dbReference type="InterPro" id="IPR019616">
    <property type="entry name" value="Ycf54"/>
</dbReference>
<dbReference type="AlphaFoldDB" id="A0AAV8RPK2"/>
<comment type="caution">
    <text evidence="3">The sequence shown here is derived from an EMBL/GenBank/DDBJ whole genome shotgun (WGS) entry which is preliminary data.</text>
</comment>
<dbReference type="Gene3D" id="3.30.70.1860">
    <property type="entry name" value="Uncharacterised protein family Ycf54"/>
    <property type="match status" value="1"/>
</dbReference>
<keyword evidence="4" id="KW-1185">Reference proteome</keyword>
<evidence type="ECO:0000313" key="3">
    <source>
        <dbReference type="EMBL" id="KAJ8503848.1"/>
    </source>
</evidence>
<sequence>MVAPATLTLGPCAGFAPSRGNVLSFPRRPSLLRPLNSSHLKTRNLHEKLCFSPLPAVRAVAVDSDQLGSSEPAQVEKPRRYYFVVANAKFMLDEEEHFKELLDERRRNFGERNREQDFWLVVEPKFLDRFPGITKRLNRPAVALVSTDGPWMTFMKLRLDRVLAESFEADTLEEALAYNPVDLEFERPEKWTAPYPKYEFGWRKKHVVLPEGGQRRSARLQALEEQKAANAAASAATDALQPSNATRKRGRKKKEKLTPVACSSDDDWSESIGVQRRDTYRPWNHPSEAIVSMALEQPIQLVCNNSGRSYGESLLRFVRDAGPKAKMAAQMKLQQCRARWHDLQASSSATGEAGPSCSTNAEDNRVMKGPICELETDELLRRFTAMGTTGIPEGSLAASSEQRVGGNGSLASPGTAAAPPKSTSIYDLSFWQSMLSSDPSYATTQGLRRDAS</sequence>
<evidence type="ECO:0000256" key="1">
    <source>
        <dbReference type="ARBA" id="ARBA00043978"/>
    </source>
</evidence>
<reference evidence="3 4" key="1">
    <citation type="submission" date="2022-12" db="EMBL/GenBank/DDBJ databases">
        <title>Chromosome-scale assembly of the Ensete ventricosum genome.</title>
        <authorList>
            <person name="Dussert Y."/>
            <person name="Stocks J."/>
            <person name="Wendawek A."/>
            <person name="Woldeyes F."/>
            <person name="Nichols R.A."/>
            <person name="Borrell J.S."/>
        </authorList>
    </citation>
    <scope>NUCLEOTIDE SEQUENCE [LARGE SCALE GENOMIC DNA]</scope>
    <source>
        <strain evidence="4">cv. Maze</strain>
        <tissue evidence="3">Seeds</tissue>
    </source>
</reference>
<protein>
    <recommendedName>
        <fullName evidence="5">Ycf54-like protein</fullName>
    </recommendedName>
</protein>
<evidence type="ECO:0000256" key="2">
    <source>
        <dbReference type="SAM" id="MobiDB-lite"/>
    </source>
</evidence>
<evidence type="ECO:0000313" key="4">
    <source>
        <dbReference type="Proteomes" id="UP001222027"/>
    </source>
</evidence>
<dbReference type="Proteomes" id="UP001222027">
    <property type="component" value="Unassembled WGS sequence"/>
</dbReference>
<proteinExistence type="inferred from homology"/>
<dbReference type="PANTHER" id="PTHR35319">
    <property type="match status" value="1"/>
</dbReference>
<feature type="region of interest" description="Disordered" evidence="2">
    <location>
        <begin position="232"/>
        <end position="262"/>
    </location>
</feature>
<dbReference type="EMBL" id="JAQQAF010000002">
    <property type="protein sequence ID" value="KAJ8503848.1"/>
    <property type="molecule type" value="Genomic_DNA"/>
</dbReference>
<gene>
    <name evidence="3" type="ORF">OPV22_004734</name>
</gene>
<feature type="region of interest" description="Disordered" evidence="2">
    <location>
        <begin position="390"/>
        <end position="420"/>
    </location>
</feature>
<dbReference type="PANTHER" id="PTHR35319:SF2">
    <property type="entry name" value="YCF54"/>
    <property type="match status" value="1"/>
</dbReference>
<name>A0AAV8RPK2_ENSVE</name>
<dbReference type="InterPro" id="IPR038409">
    <property type="entry name" value="Ycf54-like_sf"/>
</dbReference>
<dbReference type="Pfam" id="PF10674">
    <property type="entry name" value="Ycf54"/>
    <property type="match status" value="1"/>
</dbReference>
<comment type="similarity">
    <text evidence="1">Belongs to the ycf54 family.</text>
</comment>
<evidence type="ECO:0008006" key="5">
    <source>
        <dbReference type="Google" id="ProtNLM"/>
    </source>
</evidence>
<accession>A0AAV8RPK2</accession>